<accession>A0A9P8TXW7</accession>
<reference evidence="2" key="1">
    <citation type="submission" date="2021-08" db="EMBL/GenBank/DDBJ databases">
        <title>Chromosome-Level Trichoderma cornu-damae using Hi-C Data.</title>
        <authorList>
            <person name="Kim C.S."/>
        </authorList>
    </citation>
    <scope>NUCLEOTIDE SEQUENCE</scope>
    <source>
        <strain evidence="2">KA19-0412C</strain>
    </source>
</reference>
<evidence type="ECO:0000256" key="1">
    <source>
        <dbReference type="SAM" id="MobiDB-lite"/>
    </source>
</evidence>
<evidence type="ECO:0000313" key="3">
    <source>
        <dbReference type="Proteomes" id="UP000827724"/>
    </source>
</evidence>
<organism evidence="2 3">
    <name type="scientific">Trichoderma cornu-damae</name>
    <dbReference type="NCBI Taxonomy" id="654480"/>
    <lineage>
        <taxon>Eukaryota</taxon>
        <taxon>Fungi</taxon>
        <taxon>Dikarya</taxon>
        <taxon>Ascomycota</taxon>
        <taxon>Pezizomycotina</taxon>
        <taxon>Sordariomycetes</taxon>
        <taxon>Hypocreomycetidae</taxon>
        <taxon>Hypocreales</taxon>
        <taxon>Hypocreaceae</taxon>
        <taxon>Trichoderma</taxon>
    </lineage>
</organism>
<keyword evidence="3" id="KW-1185">Reference proteome</keyword>
<gene>
    <name evidence="2" type="ORF">Trco_002309</name>
</gene>
<name>A0A9P8TXW7_9HYPO</name>
<dbReference type="Proteomes" id="UP000827724">
    <property type="component" value="Unassembled WGS sequence"/>
</dbReference>
<protein>
    <submittedName>
        <fullName evidence="2">Uncharacterized protein</fullName>
    </submittedName>
</protein>
<feature type="region of interest" description="Disordered" evidence="1">
    <location>
        <begin position="68"/>
        <end position="139"/>
    </location>
</feature>
<comment type="caution">
    <text evidence="2">The sequence shown here is derived from an EMBL/GenBank/DDBJ whole genome shotgun (WGS) entry which is preliminary data.</text>
</comment>
<proteinExistence type="predicted"/>
<evidence type="ECO:0000313" key="2">
    <source>
        <dbReference type="EMBL" id="KAH6608963.1"/>
    </source>
</evidence>
<sequence length="357" mass="40462">MCGNAPLAASMMPEPEETSLLDDLNLQPLQALHVRQPRPVHPPPGAARLLQPVRESVPGRLRVLVLPADLRHNLQSQPPEPPEPRRRPPPPAAERRPLLQRGRPGQVFRHNLQPHVPHRQALPGPLRLDHRRRRVEPRREPVEEDELVVFKGQGPCLKVHLAAGPEKARRHPRQRPLRAEHPSRRLVQLPDPLPCPLLDQILRALLCLHLLPLVPAFAALVPLRKLLYRLLVLNLHLNLLFEIRIQRMEDVAAQHGDRIAHRQLLGLDRAHHVGPVEDPQPHFHRQRQQTRRRLGAVGPAVTGTASLSSWGNTIPVCWSTIAGVVLVGSMSEALVIADRRRVPKHEWTVLIFRPRHD</sequence>
<dbReference type="AlphaFoldDB" id="A0A9P8TXW7"/>
<dbReference type="EMBL" id="JAIWOZ010000002">
    <property type="protein sequence ID" value="KAH6608963.1"/>
    <property type="molecule type" value="Genomic_DNA"/>
</dbReference>